<organism evidence="3 4">
    <name type="scientific">Fusarium redolens</name>
    <dbReference type="NCBI Taxonomy" id="48865"/>
    <lineage>
        <taxon>Eukaryota</taxon>
        <taxon>Fungi</taxon>
        <taxon>Dikarya</taxon>
        <taxon>Ascomycota</taxon>
        <taxon>Pezizomycotina</taxon>
        <taxon>Sordariomycetes</taxon>
        <taxon>Hypocreomycetidae</taxon>
        <taxon>Hypocreales</taxon>
        <taxon>Nectriaceae</taxon>
        <taxon>Fusarium</taxon>
        <taxon>Fusarium redolens species complex</taxon>
    </lineage>
</organism>
<evidence type="ECO:0000259" key="2">
    <source>
        <dbReference type="Pfam" id="PF06395"/>
    </source>
</evidence>
<dbReference type="InterPro" id="IPR011993">
    <property type="entry name" value="PH-like_dom_sf"/>
</dbReference>
<dbReference type="OrthoDB" id="19923at2759"/>
<feature type="region of interest" description="Disordered" evidence="1">
    <location>
        <begin position="223"/>
        <end position="251"/>
    </location>
</feature>
<dbReference type="PANTHER" id="PTHR47339:SF1">
    <property type="entry name" value="CELL DIVISION CONTROL PROTEIN 24"/>
    <property type="match status" value="1"/>
</dbReference>
<dbReference type="SUPFAM" id="SSF50729">
    <property type="entry name" value="PH domain-like"/>
    <property type="match status" value="1"/>
</dbReference>
<dbReference type="GeneID" id="70222692"/>
<dbReference type="GO" id="GO:0005737">
    <property type="term" value="C:cytoplasm"/>
    <property type="evidence" value="ECO:0007669"/>
    <property type="project" value="TreeGrafter"/>
</dbReference>
<name>A0A9P9HD89_FUSRE</name>
<evidence type="ECO:0000313" key="3">
    <source>
        <dbReference type="EMBL" id="KAH7254364.1"/>
    </source>
</evidence>
<protein>
    <submittedName>
        <fullName evidence="3">Pleckstrin homology domain-containing protein</fullName>
    </submittedName>
</protein>
<dbReference type="InterPro" id="IPR010481">
    <property type="entry name" value="Cdc24/Scd1_N"/>
</dbReference>
<dbReference type="GO" id="GO:0000935">
    <property type="term" value="C:division septum"/>
    <property type="evidence" value="ECO:0007669"/>
    <property type="project" value="TreeGrafter"/>
</dbReference>
<gene>
    <name evidence="3" type="ORF">BKA55DRAFT_567425</name>
</gene>
<dbReference type="Pfam" id="PF06395">
    <property type="entry name" value="CDC24"/>
    <property type="match status" value="1"/>
</dbReference>
<dbReference type="GO" id="GO:0030010">
    <property type="term" value="P:establishment of cell polarity"/>
    <property type="evidence" value="ECO:0007669"/>
    <property type="project" value="TreeGrafter"/>
</dbReference>
<feature type="domain" description="Cdc24/Scd1 N-terminal" evidence="2">
    <location>
        <begin position="377"/>
        <end position="460"/>
    </location>
</feature>
<dbReference type="Gene3D" id="2.30.29.30">
    <property type="entry name" value="Pleckstrin-homology domain (PH domain)/Phosphotyrosine-binding domain (PTB)"/>
    <property type="match status" value="1"/>
</dbReference>
<evidence type="ECO:0000256" key="1">
    <source>
        <dbReference type="SAM" id="MobiDB-lite"/>
    </source>
</evidence>
<dbReference type="PANTHER" id="PTHR47339">
    <property type="entry name" value="CELL DIVISION CONTROL PROTEIN 24"/>
    <property type="match status" value="1"/>
</dbReference>
<evidence type="ECO:0000313" key="4">
    <source>
        <dbReference type="Proteomes" id="UP000720189"/>
    </source>
</evidence>
<sequence length="845" mass="95330">MINNDVLGCLPRLSNLNLLITKMSDPLSVAASIAGLISITVEAVKFLSPYVSATKETPQVAAHVYSEVQSTQVILMGLQSLTKNLGSVKIQHAALIGVNQVVAILTDGVLLYSELHKELGSLRAKDGVGKVPLRGRLQWVWKESTFITLLNRLQSFRSSMTLVLIILQSDSGQTAKEHQEQLSNNVKVLLDSNDALSRRLMNIEDALDTQAVISRRMSLLSLAGSPSQDTTQNSQSDATESPATSINTDTSNSISKFDFEDDLESSRVYRRALRETMDFSFRSSVARSHNWSVFSGLSLGDISIMSFIALPVYQDDITNAEHYDFGEEVALTSEIPGPMMDQPLLMDCLEIKLKLLTIPEMQKYFDEEPYPPDAFFHVWSVFQQITPLVILAQALDLDVNLDIGPPEDLTISFKKEIILWFAQYCHDILNIETRNLITVEDLMGGGYYGILRVISLVSNITKCLVITGPSINDFSSAKAQVDAQSPELRGLLAEQRQFIQDLNELLEIKDQLEMYMKSIFQNTRQLMDLHIAFLINMERNLLRPSAEHNWAPAFDYLLRNIEIEAATHATDKGARTSIQIWLKEGHFRDKDKTRALLARCFDILPTRAKRISALFAFSEYLKRRPSVTNKQRKDSNSARSSISKIVAQLQDNVISKETQAAVQKLQQRIQDWKGIDPDALGELILSKTLYVTKSSKTNLYHGYLFQNMLLLCKDARGEPTRDRSFYRSKSLSEQKQTMFLLKGRFHLRHILSVTPTSQHDKHVCEVQWGTDNSDGKSKFSLVFAVESEMRHWALKIDEYRMMAILMVKPKEDPEGPDSSIEGNTDEPASEDSTVSIRSWKRYGVI</sequence>
<keyword evidence="4" id="KW-1185">Reference proteome</keyword>
<dbReference type="AlphaFoldDB" id="A0A9P9HD89"/>
<feature type="region of interest" description="Disordered" evidence="1">
    <location>
        <begin position="810"/>
        <end position="834"/>
    </location>
</feature>
<proteinExistence type="predicted"/>
<dbReference type="EMBL" id="JAGMUX010000007">
    <property type="protein sequence ID" value="KAH7254364.1"/>
    <property type="molecule type" value="Genomic_DNA"/>
</dbReference>
<dbReference type="GO" id="GO:0031106">
    <property type="term" value="P:septin ring organization"/>
    <property type="evidence" value="ECO:0007669"/>
    <property type="project" value="TreeGrafter"/>
</dbReference>
<dbReference type="GO" id="GO:0043332">
    <property type="term" value="C:mating projection tip"/>
    <property type="evidence" value="ECO:0007669"/>
    <property type="project" value="TreeGrafter"/>
</dbReference>
<dbReference type="GO" id="GO:0005634">
    <property type="term" value="C:nucleus"/>
    <property type="evidence" value="ECO:0007669"/>
    <property type="project" value="TreeGrafter"/>
</dbReference>
<dbReference type="RefSeq" id="XP_046050611.1">
    <property type="nucleotide sequence ID" value="XM_046192738.1"/>
</dbReference>
<accession>A0A9P9HD89</accession>
<dbReference type="InterPro" id="IPR053026">
    <property type="entry name" value="CDC42_GEF"/>
</dbReference>
<dbReference type="Proteomes" id="UP000720189">
    <property type="component" value="Unassembled WGS sequence"/>
</dbReference>
<dbReference type="Pfam" id="PF15411">
    <property type="entry name" value="PH_10"/>
    <property type="match status" value="1"/>
</dbReference>
<reference evidence="3" key="1">
    <citation type="journal article" date="2021" name="Nat. Commun.">
        <title>Genetic determinants of endophytism in the Arabidopsis root mycobiome.</title>
        <authorList>
            <person name="Mesny F."/>
            <person name="Miyauchi S."/>
            <person name="Thiergart T."/>
            <person name="Pickel B."/>
            <person name="Atanasova L."/>
            <person name="Karlsson M."/>
            <person name="Huettel B."/>
            <person name="Barry K.W."/>
            <person name="Haridas S."/>
            <person name="Chen C."/>
            <person name="Bauer D."/>
            <person name="Andreopoulos W."/>
            <person name="Pangilinan J."/>
            <person name="LaButti K."/>
            <person name="Riley R."/>
            <person name="Lipzen A."/>
            <person name="Clum A."/>
            <person name="Drula E."/>
            <person name="Henrissat B."/>
            <person name="Kohler A."/>
            <person name="Grigoriev I.V."/>
            <person name="Martin F.M."/>
            <person name="Hacquard S."/>
        </authorList>
    </citation>
    <scope>NUCLEOTIDE SEQUENCE</scope>
    <source>
        <strain evidence="3">MPI-CAGE-AT-0023</strain>
    </source>
</reference>
<comment type="caution">
    <text evidence="3">The sequence shown here is derived from an EMBL/GenBank/DDBJ whole genome shotgun (WGS) entry which is preliminary data.</text>
</comment>
<feature type="compositionally biased region" description="Polar residues" evidence="1">
    <location>
        <begin position="224"/>
        <end position="243"/>
    </location>
</feature>